<protein>
    <submittedName>
        <fullName evidence="6">Glycosyl hydrolase family 43</fullName>
    </submittedName>
</protein>
<evidence type="ECO:0000256" key="4">
    <source>
        <dbReference type="RuleBase" id="RU361187"/>
    </source>
</evidence>
<dbReference type="Pfam" id="PF04616">
    <property type="entry name" value="Glyco_hydro_43"/>
    <property type="match status" value="1"/>
</dbReference>
<dbReference type="InterPro" id="IPR006710">
    <property type="entry name" value="Glyco_hydro_43"/>
</dbReference>
<keyword evidence="7" id="KW-1185">Reference proteome</keyword>
<reference evidence="6 7" key="1">
    <citation type="journal article" date="2015" name="Stand. Genomic Sci.">
        <title>Genomic Encyclopedia of Bacterial and Archaeal Type Strains, Phase III: the genomes of soil and plant-associated and newly described type strains.</title>
        <authorList>
            <person name="Whitman W.B."/>
            <person name="Woyke T."/>
            <person name="Klenk H.P."/>
            <person name="Zhou Y."/>
            <person name="Lilburn T.G."/>
            <person name="Beck B.J."/>
            <person name="De Vos P."/>
            <person name="Vandamme P."/>
            <person name="Eisen J.A."/>
            <person name="Garrity G."/>
            <person name="Hugenholtz P."/>
            <person name="Kyrpides N.C."/>
        </authorList>
    </citation>
    <scope>NUCLEOTIDE SEQUENCE [LARGE SCALE GENOMIC DNA]</scope>
    <source>
        <strain evidence="6 7">VKM Ac-2538</strain>
    </source>
</reference>
<evidence type="ECO:0000313" key="7">
    <source>
        <dbReference type="Proteomes" id="UP000295818"/>
    </source>
</evidence>
<keyword evidence="5" id="KW-0732">Signal</keyword>
<dbReference type="EMBL" id="SLWM01000003">
    <property type="protein sequence ID" value="TCO27604.1"/>
    <property type="molecule type" value="Genomic_DNA"/>
</dbReference>
<dbReference type="PANTHER" id="PTHR42812:SF5">
    <property type="entry name" value="ENDO-ARABINASE"/>
    <property type="match status" value="1"/>
</dbReference>
<comment type="caution">
    <text evidence="6">The sequence shown here is derived from an EMBL/GenBank/DDBJ whole genome shotgun (WGS) entry which is preliminary data.</text>
</comment>
<dbReference type="SUPFAM" id="SSF75005">
    <property type="entry name" value="Arabinanase/levansucrase/invertase"/>
    <property type="match status" value="1"/>
</dbReference>
<feature type="chain" id="PRO_5045974435" evidence="5">
    <location>
        <begin position="24"/>
        <end position="328"/>
    </location>
</feature>
<dbReference type="PANTHER" id="PTHR42812">
    <property type="entry name" value="BETA-XYLOSIDASE"/>
    <property type="match status" value="1"/>
</dbReference>
<dbReference type="RefSeq" id="WP_132189978.1">
    <property type="nucleotide sequence ID" value="NZ_SLWM01000003.1"/>
</dbReference>
<dbReference type="InterPro" id="IPR023296">
    <property type="entry name" value="Glyco_hydro_beta-prop_sf"/>
</dbReference>
<proteinExistence type="inferred from homology"/>
<dbReference type="InterPro" id="IPR051795">
    <property type="entry name" value="Glycosyl_Hydrlase_43"/>
</dbReference>
<dbReference type="CDD" id="cd08999">
    <property type="entry name" value="GH43_ABN-like"/>
    <property type="match status" value="1"/>
</dbReference>
<evidence type="ECO:0000256" key="2">
    <source>
        <dbReference type="ARBA" id="ARBA00022801"/>
    </source>
</evidence>
<gene>
    <name evidence="6" type="ORF">EV644_103304</name>
</gene>
<evidence type="ECO:0000256" key="3">
    <source>
        <dbReference type="ARBA" id="ARBA00023295"/>
    </source>
</evidence>
<organism evidence="6 7">
    <name type="scientific">Kribbella orskensis</name>
    <dbReference type="NCBI Taxonomy" id="2512216"/>
    <lineage>
        <taxon>Bacteria</taxon>
        <taxon>Bacillati</taxon>
        <taxon>Actinomycetota</taxon>
        <taxon>Actinomycetes</taxon>
        <taxon>Propionibacteriales</taxon>
        <taxon>Kribbellaceae</taxon>
        <taxon>Kribbella</taxon>
    </lineage>
</organism>
<dbReference type="Proteomes" id="UP000295818">
    <property type="component" value="Unassembled WGS sequence"/>
</dbReference>
<accession>A0ABY2BPT4</accession>
<keyword evidence="2 4" id="KW-0378">Hydrolase</keyword>
<feature type="signal peptide" evidence="5">
    <location>
        <begin position="1"/>
        <end position="23"/>
    </location>
</feature>
<dbReference type="PROSITE" id="PS51257">
    <property type="entry name" value="PROKAR_LIPOPROTEIN"/>
    <property type="match status" value="1"/>
</dbReference>
<name>A0ABY2BPT4_9ACTN</name>
<evidence type="ECO:0000256" key="1">
    <source>
        <dbReference type="ARBA" id="ARBA00009865"/>
    </source>
</evidence>
<keyword evidence="3 4" id="KW-0326">Glycosidase</keyword>
<dbReference type="GO" id="GO:0016787">
    <property type="term" value="F:hydrolase activity"/>
    <property type="evidence" value="ECO:0007669"/>
    <property type="project" value="UniProtKB-KW"/>
</dbReference>
<sequence>MMRWPGLLLLLVVLGGCGDSGSAAEGATVGFTNPVYDSNFADPQVIAVDDGYYAFATNGPLGNIQTLRSTDLVAWDQVGDALPSLPDWTTAGKVWAPEVAVHAADRYVMYYTTDDNESHRQCVGVAVASAPQGPFGDKSSKPLICQAAEGGSIDASPFQDSSGQRWLYWKNDGNAIGVDTWIYVSRLSADGLSLVGETTRLIKQTLPWEGNLVEAPYLVEREGKFHLFYSANAYDKETYAVGHALCETPAGPCTKSGDPILTTSADAAGPGHNMVLVKDDRYWFVYHAWDPALVGVDPPGRTMWLSELTWDGDTPKVQPALRDNPAKP</sequence>
<dbReference type="Gene3D" id="2.115.10.20">
    <property type="entry name" value="Glycosyl hydrolase domain, family 43"/>
    <property type="match status" value="1"/>
</dbReference>
<evidence type="ECO:0000256" key="5">
    <source>
        <dbReference type="SAM" id="SignalP"/>
    </source>
</evidence>
<evidence type="ECO:0000313" key="6">
    <source>
        <dbReference type="EMBL" id="TCO27604.1"/>
    </source>
</evidence>
<comment type="similarity">
    <text evidence="1 4">Belongs to the glycosyl hydrolase 43 family.</text>
</comment>